<dbReference type="GO" id="GO:0003887">
    <property type="term" value="F:DNA-directed DNA polymerase activity"/>
    <property type="evidence" value="ECO:0007669"/>
    <property type="project" value="InterPro"/>
</dbReference>
<dbReference type="PANTHER" id="PTHR11276">
    <property type="entry name" value="DNA POLYMERASE TYPE-X FAMILY MEMBER"/>
    <property type="match status" value="1"/>
</dbReference>
<dbReference type="AlphaFoldDB" id="A0A3R7MZW3"/>
<evidence type="ECO:0000256" key="2">
    <source>
        <dbReference type="ARBA" id="ARBA00022695"/>
    </source>
</evidence>
<dbReference type="GO" id="GO:0006303">
    <property type="term" value="P:double-strand break repair via nonhomologous end joining"/>
    <property type="evidence" value="ECO:0007669"/>
    <property type="project" value="TreeGrafter"/>
</dbReference>
<keyword evidence="2" id="KW-0548">Nucleotidyltransferase</keyword>
<sequence length="317" mass="35395">MPPPSRLCALHGSNHLVVQELMLHAALGRRDFPSRERQDYVTLAQHIAQLPGACAEFFARHHPQRGVSAKSPWHNAAARQVVFERLVEQRGGDHSFCAGQKIPVCYDDAVEHQLAVERLLGPHGFRVALIGAMRRGCPVGRRATFLLTHDAQGGCGELLPSRGDPDASEAILFERAMRGLATSGYVRGVAGRNTWACGGASRRCVCLARVPREYGPQLPPRAGQEEEEQELAFMWAPSRSFHARRLFLTGPKPFLTHLMLVADARECELTQDGLYRRSPGARTRLELRGEKDIFTALQLPYVDPLHRYAYCRLHKLL</sequence>
<keyword evidence="5" id="KW-1185">Reference proteome</keyword>
<dbReference type="Pfam" id="PF14791">
    <property type="entry name" value="DNA_pol_B_thumb"/>
    <property type="match status" value="1"/>
</dbReference>
<evidence type="ECO:0000313" key="5">
    <source>
        <dbReference type="Proteomes" id="UP000284403"/>
    </source>
</evidence>
<dbReference type="EMBL" id="MKKU01000124">
    <property type="protein sequence ID" value="RNF23139.1"/>
    <property type="molecule type" value="Genomic_DNA"/>
</dbReference>
<dbReference type="PANTHER" id="PTHR11276:SF28">
    <property type="entry name" value="DNA POLYMERASE LAMBDA"/>
    <property type="match status" value="1"/>
</dbReference>
<dbReference type="InterPro" id="IPR037160">
    <property type="entry name" value="DNA_Pol_thumb_sf"/>
</dbReference>
<dbReference type="InterPro" id="IPR022312">
    <property type="entry name" value="DNA_pol_X"/>
</dbReference>
<name>A0A3R7MZW3_9TRYP</name>
<dbReference type="GO" id="GO:0003677">
    <property type="term" value="F:DNA binding"/>
    <property type="evidence" value="ECO:0007669"/>
    <property type="project" value="InterPro"/>
</dbReference>
<gene>
    <name evidence="4" type="ORF">Tco025E_02887</name>
</gene>
<feature type="domain" description="DNA polymerase beta thumb" evidence="3">
    <location>
        <begin position="246"/>
        <end position="307"/>
    </location>
</feature>
<dbReference type="RefSeq" id="XP_029230049.1">
    <property type="nucleotide sequence ID" value="XM_029369810.1"/>
</dbReference>
<accession>A0A3R7MZW3</accession>
<dbReference type="OrthoDB" id="205514at2759"/>
<dbReference type="GeneID" id="40316498"/>
<evidence type="ECO:0000259" key="3">
    <source>
        <dbReference type="Pfam" id="PF14791"/>
    </source>
</evidence>
<keyword evidence="1" id="KW-0808">Transferase</keyword>
<proteinExistence type="predicted"/>
<dbReference type="GO" id="GO:0005634">
    <property type="term" value="C:nucleus"/>
    <property type="evidence" value="ECO:0007669"/>
    <property type="project" value="TreeGrafter"/>
</dbReference>
<comment type="caution">
    <text evidence="4">The sequence shown here is derived from an EMBL/GenBank/DDBJ whole genome shotgun (WGS) entry which is preliminary data.</text>
</comment>
<dbReference type="InterPro" id="IPR029398">
    <property type="entry name" value="PolB_thumb"/>
</dbReference>
<dbReference type="Proteomes" id="UP000284403">
    <property type="component" value="Unassembled WGS sequence"/>
</dbReference>
<reference evidence="4 5" key="1">
    <citation type="journal article" date="2018" name="BMC Genomics">
        <title>Genomic comparison of Trypanosoma conorhini and Trypanosoma rangeli to Trypanosoma cruzi strains of high and low virulence.</title>
        <authorList>
            <person name="Bradwell K.R."/>
            <person name="Koparde V.N."/>
            <person name="Matveyev A.V."/>
            <person name="Serrano M.G."/>
            <person name="Alves J.M."/>
            <person name="Parikh H."/>
            <person name="Huang B."/>
            <person name="Lee V."/>
            <person name="Espinosa-Alvarez O."/>
            <person name="Ortiz P.A."/>
            <person name="Costa-Martins A.G."/>
            <person name="Teixeira M.M."/>
            <person name="Buck G.A."/>
        </authorList>
    </citation>
    <scope>NUCLEOTIDE SEQUENCE [LARGE SCALE GENOMIC DNA]</scope>
    <source>
        <strain evidence="4 5">025E</strain>
    </source>
</reference>
<protein>
    <recommendedName>
        <fullName evidence="3">DNA polymerase beta thumb domain-containing protein</fullName>
    </recommendedName>
</protein>
<organism evidence="4 5">
    <name type="scientific">Trypanosoma conorhini</name>
    <dbReference type="NCBI Taxonomy" id="83891"/>
    <lineage>
        <taxon>Eukaryota</taxon>
        <taxon>Discoba</taxon>
        <taxon>Euglenozoa</taxon>
        <taxon>Kinetoplastea</taxon>
        <taxon>Metakinetoplastina</taxon>
        <taxon>Trypanosomatida</taxon>
        <taxon>Trypanosomatidae</taxon>
        <taxon>Trypanosoma</taxon>
    </lineage>
</organism>
<dbReference type="Gene3D" id="3.30.210.10">
    <property type="entry name" value="DNA polymerase, thumb domain"/>
    <property type="match status" value="1"/>
</dbReference>
<evidence type="ECO:0000313" key="4">
    <source>
        <dbReference type="EMBL" id="RNF23139.1"/>
    </source>
</evidence>
<evidence type="ECO:0000256" key="1">
    <source>
        <dbReference type="ARBA" id="ARBA00022679"/>
    </source>
</evidence>
<dbReference type="SUPFAM" id="SSF81301">
    <property type="entry name" value="Nucleotidyltransferase"/>
    <property type="match status" value="1"/>
</dbReference>
<dbReference type="InterPro" id="IPR043519">
    <property type="entry name" value="NT_sf"/>
</dbReference>